<dbReference type="Pfam" id="PF00482">
    <property type="entry name" value="T2SSF"/>
    <property type="match status" value="2"/>
</dbReference>
<evidence type="ECO:0000256" key="2">
    <source>
        <dbReference type="ARBA" id="ARBA00005745"/>
    </source>
</evidence>
<evidence type="ECO:0000256" key="1">
    <source>
        <dbReference type="ARBA" id="ARBA00004429"/>
    </source>
</evidence>
<evidence type="ECO:0000256" key="7">
    <source>
        <dbReference type="ARBA" id="ARBA00023136"/>
    </source>
</evidence>
<evidence type="ECO:0000256" key="5">
    <source>
        <dbReference type="ARBA" id="ARBA00022692"/>
    </source>
</evidence>
<dbReference type="BioCyc" id="AURANTIMONAS:SI859A1_02133-MONOMER"/>
<gene>
    <name evidence="10" type="ORF">SI859A1_02133</name>
</gene>
<dbReference type="PANTHER" id="PTHR30012:SF7">
    <property type="entry name" value="PROTEIN TRANSPORT PROTEIN HOFC HOMOLOG"/>
    <property type="match status" value="1"/>
</dbReference>
<organism evidence="10 11">
    <name type="scientific">Aurantimonas manganoxydans (strain ATCC BAA-1229 / DSM 21871 / SI85-9A1)</name>
    <dbReference type="NCBI Taxonomy" id="287752"/>
    <lineage>
        <taxon>Bacteria</taxon>
        <taxon>Pseudomonadati</taxon>
        <taxon>Pseudomonadota</taxon>
        <taxon>Alphaproteobacteria</taxon>
        <taxon>Hyphomicrobiales</taxon>
        <taxon>Aurantimonadaceae</taxon>
        <taxon>Aurantimonas</taxon>
    </lineage>
</organism>
<keyword evidence="3" id="KW-1003">Cell membrane</keyword>
<feature type="transmembrane region" description="Helical" evidence="8">
    <location>
        <begin position="370"/>
        <end position="397"/>
    </location>
</feature>
<evidence type="ECO:0000256" key="8">
    <source>
        <dbReference type="SAM" id="Phobius"/>
    </source>
</evidence>
<keyword evidence="6 8" id="KW-1133">Transmembrane helix</keyword>
<accession>Q1YMR3</accession>
<evidence type="ECO:0000256" key="3">
    <source>
        <dbReference type="ARBA" id="ARBA00022475"/>
    </source>
</evidence>
<feature type="domain" description="Type II secretion system protein GspF" evidence="9">
    <location>
        <begin position="274"/>
        <end position="394"/>
    </location>
</feature>
<dbReference type="InterPro" id="IPR003004">
    <property type="entry name" value="GspF/PilC"/>
</dbReference>
<dbReference type="GO" id="GO:0015628">
    <property type="term" value="P:protein secretion by the type II secretion system"/>
    <property type="evidence" value="ECO:0007669"/>
    <property type="project" value="TreeGrafter"/>
</dbReference>
<dbReference type="RefSeq" id="WP_009209960.1">
    <property type="nucleotide sequence ID" value="NZ_BBWP01000021.1"/>
</dbReference>
<evidence type="ECO:0000313" key="10">
    <source>
        <dbReference type="EMBL" id="EAS51318.1"/>
    </source>
</evidence>
<dbReference type="AlphaFoldDB" id="Q1YMR3"/>
<dbReference type="Gene3D" id="1.20.81.30">
    <property type="entry name" value="Type II secretion system (T2SS), domain F"/>
    <property type="match status" value="2"/>
</dbReference>
<name>Q1YMR3_AURMS</name>
<dbReference type="PRINTS" id="PR00812">
    <property type="entry name" value="BCTERIALGSPF"/>
</dbReference>
<feature type="transmembrane region" description="Helical" evidence="8">
    <location>
        <begin position="225"/>
        <end position="243"/>
    </location>
</feature>
<evidence type="ECO:0000256" key="4">
    <source>
        <dbReference type="ARBA" id="ARBA00022519"/>
    </source>
</evidence>
<keyword evidence="7 8" id="KW-0472">Membrane</keyword>
<reference evidence="10 11" key="1">
    <citation type="journal article" date="2008" name="Appl. Environ. Microbiol.">
        <title>Genomic insights into Mn(II) oxidation by the marine alphaproteobacterium Aurantimonas sp. strain SI85-9A1.</title>
        <authorList>
            <person name="Dick G.J."/>
            <person name="Podell S."/>
            <person name="Johnson H.A."/>
            <person name="Rivera-Espinoza Y."/>
            <person name="Bernier-Latmani R."/>
            <person name="McCarthy J.K."/>
            <person name="Torpey J.W."/>
            <person name="Clement B.G."/>
            <person name="Gaasterland T."/>
            <person name="Tebo B.M."/>
        </authorList>
    </citation>
    <scope>NUCLEOTIDE SEQUENCE [LARGE SCALE GENOMIC DNA]</scope>
    <source>
        <strain evidence="10 11">SI85-9A1</strain>
    </source>
</reference>
<dbReference type="GO" id="GO:0005886">
    <property type="term" value="C:plasma membrane"/>
    <property type="evidence" value="ECO:0007669"/>
    <property type="project" value="UniProtKB-SubCell"/>
</dbReference>
<dbReference type="InterPro" id="IPR018076">
    <property type="entry name" value="T2SS_GspF_dom"/>
</dbReference>
<feature type="transmembrane region" description="Helical" evidence="8">
    <location>
        <begin position="171"/>
        <end position="194"/>
    </location>
</feature>
<dbReference type="HOGENOM" id="CLU_035032_0_1_5"/>
<comment type="similarity">
    <text evidence="2">Belongs to the GSP F family.</text>
</comment>
<keyword evidence="11" id="KW-1185">Reference proteome</keyword>
<keyword evidence="4" id="KW-0997">Cell inner membrane</keyword>
<sequence>MTSFAYQALTPTGHIVAGTLEGPTRAAISIELERQSLLPIEIAKDVPRRQSLSSGITALFAQRPGAGDVTRVTEDLSALLTAGVALDRAILIISQTATKPVIAVLLRDLHQAISMGQSLAEATGNHPTAFPANYVKIVQVAEAAGTLPETLAVLARERQRSEELRRRISSALAYPGFLAAAAVGVLAFVLAVVIPEFDRALSGSGSPEGPAQTIFWLSRTFRTNGTEIVIVTIVALLAGLWGARSRAIRERSYELFCRLPGLRRLASDARTVTFCANLGLLIRSDVDISSALRLIRDTMIFDRDRQSIDAVLAEVRQGRRLSDSLESRSLLPTYAVHMLRVGEESGLGAAATRTALYYEARLDRGMTRAVAILGPTILLLVSGLIAWIIISVMTALLSMNEMIL</sequence>
<comment type="caution">
    <text evidence="10">The sequence shown here is derived from an EMBL/GenBank/DDBJ whole genome shotgun (WGS) entry which is preliminary data.</text>
</comment>
<protein>
    <submittedName>
        <fullName evidence="10">Possible general secretory pathway protein</fullName>
    </submittedName>
</protein>
<feature type="domain" description="Type II secretion system protein GspF" evidence="9">
    <location>
        <begin position="74"/>
        <end position="195"/>
    </location>
</feature>
<evidence type="ECO:0000256" key="6">
    <source>
        <dbReference type="ARBA" id="ARBA00022989"/>
    </source>
</evidence>
<evidence type="ECO:0000313" key="11">
    <source>
        <dbReference type="Proteomes" id="UP000000321"/>
    </source>
</evidence>
<evidence type="ECO:0000259" key="9">
    <source>
        <dbReference type="Pfam" id="PF00482"/>
    </source>
</evidence>
<keyword evidence="5 8" id="KW-0812">Transmembrane</keyword>
<dbReference type="InterPro" id="IPR042094">
    <property type="entry name" value="T2SS_GspF_sf"/>
</dbReference>
<dbReference type="PANTHER" id="PTHR30012">
    <property type="entry name" value="GENERAL SECRETION PATHWAY PROTEIN"/>
    <property type="match status" value="1"/>
</dbReference>
<dbReference type="OrthoDB" id="9805682at2"/>
<comment type="subcellular location">
    <subcellularLocation>
        <location evidence="1">Cell inner membrane</location>
        <topology evidence="1">Multi-pass membrane protein</topology>
    </subcellularLocation>
</comment>
<dbReference type="Proteomes" id="UP000000321">
    <property type="component" value="Unassembled WGS sequence"/>
</dbReference>
<dbReference type="EMBL" id="AAPJ01000001">
    <property type="protein sequence ID" value="EAS51318.1"/>
    <property type="molecule type" value="Genomic_DNA"/>
</dbReference>
<proteinExistence type="inferred from homology"/>